<dbReference type="CDD" id="cd05233">
    <property type="entry name" value="SDR_c"/>
    <property type="match status" value="1"/>
</dbReference>
<comment type="similarity">
    <text evidence="1 3">Belongs to the short-chain dehydrogenases/reductases (SDR) family.</text>
</comment>
<dbReference type="AlphaFoldDB" id="A0A2X2J2G7"/>
<organism evidence="4 5">
    <name type="scientific">Sphingobacterium multivorum</name>
    <dbReference type="NCBI Taxonomy" id="28454"/>
    <lineage>
        <taxon>Bacteria</taxon>
        <taxon>Pseudomonadati</taxon>
        <taxon>Bacteroidota</taxon>
        <taxon>Sphingobacteriia</taxon>
        <taxon>Sphingobacteriales</taxon>
        <taxon>Sphingobacteriaceae</taxon>
        <taxon>Sphingobacterium</taxon>
    </lineage>
</organism>
<dbReference type="GeneID" id="97180825"/>
<evidence type="ECO:0000256" key="3">
    <source>
        <dbReference type="RuleBase" id="RU000363"/>
    </source>
</evidence>
<evidence type="ECO:0000256" key="1">
    <source>
        <dbReference type="ARBA" id="ARBA00006484"/>
    </source>
</evidence>
<sequence>MKINAKDYVNSILPSWVKNKKIIITGGTTGIGRATALLLAAMGNDILICGHHQNQLDDTLRDFNQLECTGKMEGIVVDLATEEGIHMLFRTFDEQYDRLDILINNAAIAFQSVKDGSYSDQAYLLRTNVLAYLACTQAALLRMEPRGTGHILNVGSMSADVREAQSSVYVCSKGGIQAFTESLRKEANPKGIQVSLVEPGSVGTDMQPFSPEEQQEKIDHLEMLYAEDIARTIAYILSQPLRTSIVHTQVKPLRQII</sequence>
<dbReference type="PRINTS" id="PR00080">
    <property type="entry name" value="SDRFAMILY"/>
</dbReference>
<dbReference type="PANTHER" id="PTHR44196">
    <property type="entry name" value="DEHYDROGENASE/REDUCTASE SDR FAMILY MEMBER 7B"/>
    <property type="match status" value="1"/>
</dbReference>
<keyword evidence="2 4" id="KW-0560">Oxidoreductase</keyword>
<proteinExistence type="inferred from homology"/>
<accession>A0A2X2J2G7</accession>
<dbReference type="InterPro" id="IPR002347">
    <property type="entry name" value="SDR_fam"/>
</dbReference>
<dbReference type="EC" id="1.-.-.-" evidence="4"/>
<dbReference type="RefSeq" id="WP_112374754.1">
    <property type="nucleotide sequence ID" value="NZ_CP068089.1"/>
</dbReference>
<dbReference type="GO" id="GO:0016491">
    <property type="term" value="F:oxidoreductase activity"/>
    <property type="evidence" value="ECO:0007669"/>
    <property type="project" value="UniProtKB-KW"/>
</dbReference>
<dbReference type="EMBL" id="UAUU01000008">
    <property type="protein sequence ID" value="SPZ85896.1"/>
    <property type="molecule type" value="Genomic_DNA"/>
</dbReference>
<protein>
    <submittedName>
        <fullName evidence="4">Uncharacterized oxidoreductase SAV2478</fullName>
        <ecNumber evidence="4">1.-.-.-</ecNumber>
    </submittedName>
</protein>
<dbReference type="Pfam" id="PF00106">
    <property type="entry name" value="adh_short"/>
    <property type="match status" value="1"/>
</dbReference>
<dbReference type="Gene3D" id="3.40.50.720">
    <property type="entry name" value="NAD(P)-binding Rossmann-like Domain"/>
    <property type="match status" value="1"/>
</dbReference>
<dbReference type="PANTHER" id="PTHR44196:SF1">
    <property type="entry name" value="DEHYDROGENASE_REDUCTASE SDR FAMILY MEMBER 7B"/>
    <property type="match status" value="1"/>
</dbReference>
<dbReference type="InterPro" id="IPR036291">
    <property type="entry name" value="NAD(P)-bd_dom_sf"/>
</dbReference>
<dbReference type="SUPFAM" id="SSF51735">
    <property type="entry name" value="NAD(P)-binding Rossmann-fold domains"/>
    <property type="match status" value="1"/>
</dbReference>
<dbReference type="GO" id="GO:0016020">
    <property type="term" value="C:membrane"/>
    <property type="evidence" value="ECO:0007669"/>
    <property type="project" value="TreeGrafter"/>
</dbReference>
<dbReference type="InterPro" id="IPR020904">
    <property type="entry name" value="Sc_DH/Rdtase_CS"/>
</dbReference>
<dbReference type="PRINTS" id="PR00081">
    <property type="entry name" value="GDHRDH"/>
</dbReference>
<evidence type="ECO:0000313" key="5">
    <source>
        <dbReference type="Proteomes" id="UP000251241"/>
    </source>
</evidence>
<reference evidence="4 5" key="1">
    <citation type="submission" date="2018-06" db="EMBL/GenBank/DDBJ databases">
        <authorList>
            <consortium name="Pathogen Informatics"/>
            <person name="Doyle S."/>
        </authorList>
    </citation>
    <scope>NUCLEOTIDE SEQUENCE [LARGE SCALE GENOMIC DNA]</scope>
    <source>
        <strain evidence="4 5">NCTC11343</strain>
    </source>
</reference>
<name>A0A2X2J2G7_SPHMU</name>
<evidence type="ECO:0000256" key="2">
    <source>
        <dbReference type="ARBA" id="ARBA00023002"/>
    </source>
</evidence>
<gene>
    <name evidence="4" type="ORF">NCTC11343_02461</name>
</gene>
<dbReference type="PROSITE" id="PS00061">
    <property type="entry name" value="ADH_SHORT"/>
    <property type="match status" value="1"/>
</dbReference>
<dbReference type="Proteomes" id="UP000251241">
    <property type="component" value="Unassembled WGS sequence"/>
</dbReference>
<evidence type="ECO:0000313" key="4">
    <source>
        <dbReference type="EMBL" id="SPZ85896.1"/>
    </source>
</evidence>